<gene>
    <name evidence="4" type="ORF">A4U43_C10F16650</name>
</gene>
<reference evidence="5" key="1">
    <citation type="journal article" date="2017" name="Nat. Commun.">
        <title>The asparagus genome sheds light on the origin and evolution of a young Y chromosome.</title>
        <authorList>
            <person name="Harkess A."/>
            <person name="Zhou J."/>
            <person name="Xu C."/>
            <person name="Bowers J.E."/>
            <person name="Van der Hulst R."/>
            <person name="Ayyampalayam S."/>
            <person name="Mercati F."/>
            <person name="Riccardi P."/>
            <person name="McKain M.R."/>
            <person name="Kakrana A."/>
            <person name="Tang H."/>
            <person name="Ray J."/>
            <person name="Groenendijk J."/>
            <person name="Arikit S."/>
            <person name="Mathioni S.M."/>
            <person name="Nakano M."/>
            <person name="Shan H."/>
            <person name="Telgmann-Rauber A."/>
            <person name="Kanno A."/>
            <person name="Yue Z."/>
            <person name="Chen H."/>
            <person name="Li W."/>
            <person name="Chen Y."/>
            <person name="Xu X."/>
            <person name="Zhang Y."/>
            <person name="Luo S."/>
            <person name="Chen H."/>
            <person name="Gao J."/>
            <person name="Mao Z."/>
            <person name="Pires J.C."/>
            <person name="Luo M."/>
            <person name="Kudrna D."/>
            <person name="Wing R.A."/>
            <person name="Meyers B.C."/>
            <person name="Yi K."/>
            <person name="Kong H."/>
            <person name="Lavrijsen P."/>
            <person name="Sunseri F."/>
            <person name="Falavigna A."/>
            <person name="Ye Y."/>
            <person name="Leebens-Mack J.H."/>
            <person name="Chen G."/>
        </authorList>
    </citation>
    <scope>NUCLEOTIDE SEQUENCE [LARGE SCALE GENOMIC DNA]</scope>
    <source>
        <strain evidence="5">cv. DH0086</strain>
    </source>
</reference>
<name>A0A5P1E550_ASPOF</name>
<evidence type="ECO:0000313" key="5">
    <source>
        <dbReference type="Proteomes" id="UP000243459"/>
    </source>
</evidence>
<feature type="compositionally biased region" description="Basic and acidic residues" evidence="1">
    <location>
        <begin position="309"/>
        <end position="319"/>
    </location>
</feature>
<dbReference type="PANTHER" id="PTHR12924:SF0">
    <property type="entry name" value="TRANSLOCON-ASSOCIATED PROTEIN SUBUNIT ALPHA"/>
    <property type="match status" value="1"/>
</dbReference>
<protein>
    <submittedName>
        <fullName evidence="4">Uncharacterized protein</fullName>
    </submittedName>
</protein>
<dbReference type="Pfam" id="PF06273">
    <property type="entry name" value="eIF-4B"/>
    <property type="match status" value="1"/>
</dbReference>
<accession>A0A5P1E550</accession>
<dbReference type="InterPro" id="IPR010433">
    <property type="entry name" value="EIF-4B_pln"/>
</dbReference>
<feature type="compositionally biased region" description="Basic and acidic residues" evidence="1">
    <location>
        <begin position="333"/>
        <end position="355"/>
    </location>
</feature>
<organism evidence="4 5">
    <name type="scientific">Asparagus officinalis</name>
    <name type="common">Garden asparagus</name>
    <dbReference type="NCBI Taxonomy" id="4686"/>
    <lineage>
        <taxon>Eukaryota</taxon>
        <taxon>Viridiplantae</taxon>
        <taxon>Streptophyta</taxon>
        <taxon>Embryophyta</taxon>
        <taxon>Tracheophyta</taxon>
        <taxon>Spermatophyta</taxon>
        <taxon>Magnoliopsida</taxon>
        <taxon>Liliopsida</taxon>
        <taxon>Asparagales</taxon>
        <taxon>Asparagaceae</taxon>
        <taxon>Asparagoideae</taxon>
        <taxon>Asparagus</taxon>
    </lineage>
</organism>
<proteinExistence type="predicted"/>
<feature type="signal peptide" evidence="3">
    <location>
        <begin position="1"/>
        <end position="26"/>
    </location>
</feature>
<feature type="compositionally biased region" description="Basic and acidic residues" evidence="1">
    <location>
        <begin position="370"/>
        <end position="388"/>
    </location>
</feature>
<feature type="chain" id="PRO_5024306734" evidence="3">
    <location>
        <begin position="27"/>
        <end position="556"/>
    </location>
</feature>
<feature type="region of interest" description="Disordered" evidence="1">
    <location>
        <begin position="278"/>
        <end position="297"/>
    </location>
</feature>
<dbReference type="PANTHER" id="PTHR12924">
    <property type="entry name" value="TRANSLOCON-ASSOCIATED PROTEIN, ALPHA SUBUNIT"/>
    <property type="match status" value="1"/>
</dbReference>
<feature type="region of interest" description="Disordered" evidence="1">
    <location>
        <begin position="517"/>
        <end position="556"/>
    </location>
</feature>
<feature type="transmembrane region" description="Helical" evidence="2">
    <location>
        <begin position="189"/>
        <end position="208"/>
    </location>
</feature>
<evidence type="ECO:0000256" key="1">
    <source>
        <dbReference type="SAM" id="MobiDB-lite"/>
    </source>
</evidence>
<keyword evidence="3" id="KW-0732">Signal</keyword>
<evidence type="ECO:0000256" key="2">
    <source>
        <dbReference type="SAM" id="Phobius"/>
    </source>
</evidence>
<keyword evidence="2" id="KW-0812">Transmembrane</keyword>
<feature type="compositionally biased region" description="Basic and acidic residues" evidence="1">
    <location>
        <begin position="517"/>
        <end position="536"/>
    </location>
</feature>
<dbReference type="Proteomes" id="UP000243459">
    <property type="component" value="Chromosome 10"/>
</dbReference>
<feature type="compositionally biased region" description="Basic and acidic residues" evidence="1">
    <location>
        <begin position="405"/>
        <end position="419"/>
    </location>
</feature>
<dbReference type="AlphaFoldDB" id="A0A5P1E550"/>
<keyword evidence="2" id="KW-0472">Membrane</keyword>
<dbReference type="Gramene" id="ONK57103">
    <property type="protein sequence ID" value="ONK57103"/>
    <property type="gene ID" value="A4U43_C10F16650"/>
</dbReference>
<feature type="region of interest" description="Disordered" evidence="1">
    <location>
        <begin position="304"/>
        <end position="480"/>
    </location>
</feature>
<dbReference type="GO" id="GO:0003743">
    <property type="term" value="F:translation initiation factor activity"/>
    <property type="evidence" value="ECO:0007669"/>
    <property type="project" value="InterPro"/>
</dbReference>
<keyword evidence="2" id="KW-1133">Transmembrane helix</keyword>
<dbReference type="EMBL" id="CM007390">
    <property type="protein sequence ID" value="ONK57103.1"/>
    <property type="molecule type" value="Genomic_DNA"/>
</dbReference>
<dbReference type="GO" id="GO:0005789">
    <property type="term" value="C:endoplasmic reticulum membrane"/>
    <property type="evidence" value="ECO:0007669"/>
    <property type="project" value="UniProtKB-SubCell"/>
</dbReference>
<sequence>MGIRVLSVLFAILLLASPLVIQVVRCDADASEVVAEDGGELGIVGDEAQDFGDAVLTSASGVNTICVFPKNPKRLIPAGEETELLVGMHNEGESSLNVLAIKASLHFTFDHRMLVQNLTVQEFYNATVSLSSQATFPYIFAVSKYLQPGSFDLVGTVIYEIDQHPYQSVFYNGTIEVVEAGGFLSMESVFLVTLGVALLGFLGLWAYGQIQQLSKKTKRAPKVEVGTRTTEANMDEWLEQGYSSSDSADFPSLSAAAVTKIPKKKKKQTLTLAEYTSGTAVNPGAGKFQPPSRALTLTPDELLALPTGPRERSEEELQRSRGFGYRGGPSRVSGDENPRRGPPREPRDLGPSRADEVDDWGSTKKAPVGFERRERDRGFFDSQSRADESDSWTSKKGTLPPANEARGERRGFDFRKERSNGNGVDSDSWGKKREENGGSSRPRLVLQPRTLPVVNGVNGEEEKEVEVKSKGSNPFGAARPREEVLKEKGKDWKEIDEKLEAVKIREPKGNAWRKEVGVGNGLKEERTERTWRKPEACDATSPAPSVDAVEEQLQEN</sequence>
<evidence type="ECO:0000256" key="3">
    <source>
        <dbReference type="SAM" id="SignalP"/>
    </source>
</evidence>
<keyword evidence="5" id="KW-1185">Reference proteome</keyword>
<evidence type="ECO:0000313" key="4">
    <source>
        <dbReference type="EMBL" id="ONK57103.1"/>
    </source>
</evidence>